<protein>
    <recommendedName>
        <fullName evidence="3">Lumazine-binding</fullName>
    </recommendedName>
</protein>
<reference evidence="1 2" key="1">
    <citation type="submission" date="2014-07" db="EMBL/GenBank/DDBJ databases">
        <title>Genome of Chryseobacterium vrystaatense LMG 22846.</title>
        <authorList>
            <person name="Pipes S.E."/>
            <person name="Stropko S.J."/>
            <person name="Newman J.D."/>
        </authorList>
    </citation>
    <scope>NUCLEOTIDE SEQUENCE [LARGE SCALE GENOMIC DNA]</scope>
    <source>
        <strain evidence="1 2">LMG 22846</strain>
    </source>
</reference>
<accession>A0ABR4USV5</accession>
<name>A0ABR4USV5_9FLAO</name>
<keyword evidence="2" id="KW-1185">Reference proteome</keyword>
<dbReference type="Proteomes" id="UP000028719">
    <property type="component" value="Unassembled WGS sequence"/>
</dbReference>
<dbReference type="RefSeq" id="WP_034739680.1">
    <property type="nucleotide sequence ID" value="NZ_JPRI01000001.1"/>
</dbReference>
<evidence type="ECO:0008006" key="3">
    <source>
        <dbReference type="Google" id="ProtNLM"/>
    </source>
</evidence>
<dbReference type="EMBL" id="JPRI01000001">
    <property type="protein sequence ID" value="KFF28272.1"/>
    <property type="molecule type" value="Genomic_DNA"/>
</dbReference>
<proteinExistence type="predicted"/>
<gene>
    <name evidence="1" type="ORF">IW16_03405</name>
</gene>
<evidence type="ECO:0000313" key="1">
    <source>
        <dbReference type="EMBL" id="KFF28272.1"/>
    </source>
</evidence>
<evidence type="ECO:0000313" key="2">
    <source>
        <dbReference type="Proteomes" id="UP000028719"/>
    </source>
</evidence>
<organism evidence="1 2">
    <name type="scientific">Chryseobacterium vrystaatense</name>
    <dbReference type="NCBI Taxonomy" id="307480"/>
    <lineage>
        <taxon>Bacteria</taxon>
        <taxon>Pseudomonadati</taxon>
        <taxon>Bacteroidota</taxon>
        <taxon>Flavobacteriia</taxon>
        <taxon>Flavobacteriales</taxon>
        <taxon>Weeksellaceae</taxon>
        <taxon>Chryseobacterium group</taxon>
        <taxon>Chryseobacterium</taxon>
    </lineage>
</organism>
<sequence length="276" mass="32687">MKNIIISILCSISISVFAQKTPLEISKLVLSNRDHREKYQQYIFENRDIDLKYEREKNTDYRLEYREFNGGENYKVVDVTAMDKNKGKYDFYLYFVKVKNEWKMLDAQKLPDITFAYVAFTKGLTEEQIDAVLKSKEEQKPFTSRAQFNYIKSIYDLGNSSDDELIEHFTKFKYQFNALKNEFIKFRTLHSDYTNSEKNQRFENDCQKLTISEINEYLPFTRNTLAFVICNMENNAVGYFYAGKNPVTAIDPGGMLFIREIGEGWYLFKMKNKKKS</sequence>
<comment type="caution">
    <text evidence="1">The sequence shown here is derived from an EMBL/GenBank/DDBJ whole genome shotgun (WGS) entry which is preliminary data.</text>
</comment>